<dbReference type="RefSeq" id="WP_349299362.1">
    <property type="nucleotide sequence ID" value="NZ_JBEDNQ010000007.1"/>
</dbReference>
<keyword evidence="1" id="KW-0238">DNA-binding</keyword>
<dbReference type="PANTHER" id="PTHR38479">
    <property type="entry name" value="LMO0824 PROTEIN"/>
    <property type="match status" value="1"/>
</dbReference>
<name>A0ABV1KCV4_9PSEU</name>
<organism evidence="1 2">
    <name type="scientific">Pseudonocardia nematodicida</name>
    <dbReference type="NCBI Taxonomy" id="1206997"/>
    <lineage>
        <taxon>Bacteria</taxon>
        <taxon>Bacillati</taxon>
        <taxon>Actinomycetota</taxon>
        <taxon>Actinomycetes</taxon>
        <taxon>Pseudonocardiales</taxon>
        <taxon>Pseudonocardiaceae</taxon>
        <taxon>Pseudonocardia</taxon>
    </lineage>
</organism>
<reference evidence="1 2" key="1">
    <citation type="submission" date="2024-03" db="EMBL/GenBank/DDBJ databases">
        <title>Draft genome sequence of Pseudonocardia nematodicida JCM 31783.</title>
        <authorList>
            <person name="Butdee W."/>
            <person name="Duangmal K."/>
        </authorList>
    </citation>
    <scope>NUCLEOTIDE SEQUENCE [LARGE SCALE GENOMIC DNA]</scope>
    <source>
        <strain evidence="1 2">JCM 31783</strain>
    </source>
</reference>
<comment type="caution">
    <text evidence="1">The sequence shown here is derived from an EMBL/GenBank/DDBJ whole genome shotgun (WGS) entry which is preliminary data.</text>
</comment>
<dbReference type="GO" id="GO:0003677">
    <property type="term" value="F:DNA binding"/>
    <property type="evidence" value="ECO:0007669"/>
    <property type="project" value="UniProtKB-KW"/>
</dbReference>
<evidence type="ECO:0000313" key="1">
    <source>
        <dbReference type="EMBL" id="MEQ3552293.1"/>
    </source>
</evidence>
<accession>A0ABV1KCV4</accession>
<gene>
    <name evidence="1" type="ORF">WIS52_17610</name>
</gene>
<dbReference type="Proteomes" id="UP001494902">
    <property type="component" value="Unassembled WGS sequence"/>
</dbReference>
<dbReference type="EMBL" id="JBEDNQ010000007">
    <property type="protein sequence ID" value="MEQ3552293.1"/>
    <property type="molecule type" value="Genomic_DNA"/>
</dbReference>
<proteinExistence type="predicted"/>
<evidence type="ECO:0000313" key="2">
    <source>
        <dbReference type="Proteomes" id="UP001494902"/>
    </source>
</evidence>
<protein>
    <submittedName>
        <fullName evidence="1">Winged helix DNA-binding domain-containing protein</fullName>
    </submittedName>
</protein>
<dbReference type="PANTHER" id="PTHR38479:SF2">
    <property type="entry name" value="WINGED HELIX DNA-BINDING DOMAIN-CONTAINING PROTEIN"/>
    <property type="match status" value="1"/>
</dbReference>
<keyword evidence="2" id="KW-1185">Reference proteome</keyword>
<sequence length="401" mass="42441">MSDDERRARLVTRHRLGAATRTDDVVTIADDLVALHSSDPVPVYLSAAARMVTPSLAPLAAALHDERTLLRHHAMRRTLWVFGREHARLAHHAATVDVAAVQRRNLRNQLTAAGITDPDAWYARAADQVLGVLAARGPSTAREVGAALPELAAQQIPIQGGTHPAHSRVLLVLGFEGRVLRGTPTGSWINGQYRWAAASDWVPGGLGEPLERRTAAAGLARAYLRAFGPATRDDLRWWAGWTVATTRAALADVGAVEVGLDGGGTGYLLPGDLDPVPDPGPSVALLPGLDPTTMGWKARDHLLAPGVAAQLFDRNGNGGPAVWVDGRMVGSWVQRPDGEIAVAPLAETETGARARTDVRAGIDAAAGRLRDLLGDTRFSVRFPAPSQPELLAGGAVTGGRR</sequence>
<dbReference type="Pfam" id="PF06224">
    <property type="entry name" value="AlkZ-like"/>
    <property type="match status" value="1"/>
</dbReference>
<dbReference type="InterPro" id="IPR009351">
    <property type="entry name" value="AlkZ-like"/>
</dbReference>